<keyword evidence="1 4" id="KW-0349">Heme</keyword>
<reference evidence="7" key="1">
    <citation type="journal article" date="2020" name="mSystems">
        <title>Genome- and Community-Level Interaction Insights into Carbon Utilization and Element Cycling Functions of Hydrothermarchaeota in Hydrothermal Sediment.</title>
        <authorList>
            <person name="Zhou Z."/>
            <person name="Liu Y."/>
            <person name="Xu W."/>
            <person name="Pan J."/>
            <person name="Luo Z.H."/>
            <person name="Li M."/>
        </authorList>
    </citation>
    <scope>NUCLEOTIDE SEQUENCE [LARGE SCALE GENOMIC DNA]</scope>
    <source>
        <strain evidence="7">SpSt-855</strain>
    </source>
</reference>
<evidence type="ECO:0000313" key="7">
    <source>
        <dbReference type="EMBL" id="HGY95038.1"/>
    </source>
</evidence>
<feature type="domain" description="Cytochrome c" evidence="6">
    <location>
        <begin position="50"/>
        <end position="137"/>
    </location>
</feature>
<dbReference type="Pfam" id="PF13442">
    <property type="entry name" value="Cytochrome_CBB3"/>
    <property type="match status" value="1"/>
</dbReference>
<evidence type="ECO:0000256" key="4">
    <source>
        <dbReference type="PROSITE-ProRule" id="PRU00433"/>
    </source>
</evidence>
<dbReference type="Gene3D" id="1.10.760.10">
    <property type="entry name" value="Cytochrome c-like domain"/>
    <property type="match status" value="1"/>
</dbReference>
<dbReference type="InterPro" id="IPR009056">
    <property type="entry name" value="Cyt_c-like_dom"/>
</dbReference>
<dbReference type="AlphaFoldDB" id="A0A7V5CTL6"/>
<evidence type="ECO:0000256" key="5">
    <source>
        <dbReference type="SAM" id="SignalP"/>
    </source>
</evidence>
<feature type="signal peptide" evidence="5">
    <location>
        <begin position="1"/>
        <end position="25"/>
    </location>
</feature>
<name>A0A7V5CTL6_9BACT</name>
<keyword evidence="5" id="KW-0732">Signal</keyword>
<gene>
    <name evidence="7" type="ORF">ENW50_10220</name>
</gene>
<evidence type="ECO:0000256" key="1">
    <source>
        <dbReference type="ARBA" id="ARBA00022617"/>
    </source>
</evidence>
<keyword evidence="3 4" id="KW-0408">Iron</keyword>
<dbReference type="GO" id="GO:0009055">
    <property type="term" value="F:electron transfer activity"/>
    <property type="evidence" value="ECO:0007669"/>
    <property type="project" value="InterPro"/>
</dbReference>
<keyword evidence="2 4" id="KW-0479">Metal-binding</keyword>
<evidence type="ECO:0000256" key="3">
    <source>
        <dbReference type="ARBA" id="ARBA00023004"/>
    </source>
</evidence>
<feature type="chain" id="PRO_5031412961" evidence="5">
    <location>
        <begin position="26"/>
        <end position="142"/>
    </location>
</feature>
<organism evidence="7">
    <name type="scientific">Acidobacterium capsulatum</name>
    <dbReference type="NCBI Taxonomy" id="33075"/>
    <lineage>
        <taxon>Bacteria</taxon>
        <taxon>Pseudomonadati</taxon>
        <taxon>Acidobacteriota</taxon>
        <taxon>Terriglobia</taxon>
        <taxon>Terriglobales</taxon>
        <taxon>Acidobacteriaceae</taxon>
        <taxon>Acidobacterium</taxon>
    </lineage>
</organism>
<sequence>MKLLLVMFACMLPVLGFGPVQQSPAAGTQSAPAQAAPGANLVNPVKPTAASQAEAKKVYSWDCAMCHGDNGNGKGDLAVSEKLALPDYREAAALKGVTDGQMFYAIRHGLGQMPPEDPQRANDETVWNLVIYLRSLSKPPAR</sequence>
<protein>
    <submittedName>
        <fullName evidence="7">Cytochrome c</fullName>
    </submittedName>
</protein>
<dbReference type="GO" id="GO:0046872">
    <property type="term" value="F:metal ion binding"/>
    <property type="evidence" value="ECO:0007669"/>
    <property type="project" value="UniProtKB-KW"/>
</dbReference>
<accession>A0A7V5CTL6</accession>
<dbReference type="EMBL" id="DTKL01000063">
    <property type="protein sequence ID" value="HGY95038.1"/>
    <property type="molecule type" value="Genomic_DNA"/>
</dbReference>
<evidence type="ECO:0000259" key="6">
    <source>
        <dbReference type="PROSITE" id="PS51007"/>
    </source>
</evidence>
<dbReference type="PROSITE" id="PS51007">
    <property type="entry name" value="CYTC"/>
    <property type="match status" value="1"/>
</dbReference>
<dbReference type="InterPro" id="IPR036909">
    <property type="entry name" value="Cyt_c-like_dom_sf"/>
</dbReference>
<comment type="caution">
    <text evidence="7">The sequence shown here is derived from an EMBL/GenBank/DDBJ whole genome shotgun (WGS) entry which is preliminary data.</text>
</comment>
<evidence type="ECO:0000256" key="2">
    <source>
        <dbReference type="ARBA" id="ARBA00022723"/>
    </source>
</evidence>
<proteinExistence type="predicted"/>
<dbReference type="GO" id="GO:0020037">
    <property type="term" value="F:heme binding"/>
    <property type="evidence" value="ECO:0007669"/>
    <property type="project" value="InterPro"/>
</dbReference>
<dbReference type="SUPFAM" id="SSF46626">
    <property type="entry name" value="Cytochrome c"/>
    <property type="match status" value="1"/>
</dbReference>